<evidence type="ECO:0000313" key="2">
    <source>
        <dbReference type="Proteomes" id="UP001342418"/>
    </source>
</evidence>
<reference evidence="1 2" key="1">
    <citation type="submission" date="2018-07" db="EMBL/GenBank/DDBJ databases">
        <title>Genome sequence of Nitratireductor thuwali#1536.</title>
        <authorList>
            <person name="Michoud G."/>
            <person name="Merlino G."/>
            <person name="Sefrji F.O."/>
            <person name="Daffonchio D."/>
        </authorList>
    </citation>
    <scope>NUCLEOTIDE SEQUENCE [LARGE SCALE GENOMIC DNA]</scope>
    <source>
        <strain evidence="2">Nit1536</strain>
    </source>
</reference>
<dbReference type="RefSeq" id="WP_338531102.1">
    <property type="nucleotide sequence ID" value="NZ_CP030941.1"/>
</dbReference>
<gene>
    <name evidence="1" type="ORF">NTH_03396</name>
</gene>
<protein>
    <recommendedName>
        <fullName evidence="3">CdiI immunity protein domain-containing protein</fullName>
    </recommendedName>
</protein>
<proteinExistence type="predicted"/>
<keyword evidence="2" id="KW-1185">Reference proteome</keyword>
<dbReference type="EMBL" id="CP030941">
    <property type="protein sequence ID" value="UUP18910.1"/>
    <property type="molecule type" value="Genomic_DNA"/>
</dbReference>
<name>A0ABY5MPA8_9HYPH</name>
<sequence>MKIPDAFRRMARHMHADVDLVVRSEDELPDYLAGALTPHEQAMASRFVEELLAADPSDAELAEIWSKTGSDCYIHNGYARRFYTDLLEALRSQQRSGD</sequence>
<dbReference type="Proteomes" id="UP001342418">
    <property type="component" value="Chromosome"/>
</dbReference>
<evidence type="ECO:0000313" key="1">
    <source>
        <dbReference type="EMBL" id="UUP18910.1"/>
    </source>
</evidence>
<accession>A0ABY5MPA8</accession>
<organism evidence="1 2">
    <name type="scientific">Nitratireductor thuwali</name>
    <dbReference type="NCBI Taxonomy" id="2267699"/>
    <lineage>
        <taxon>Bacteria</taxon>
        <taxon>Pseudomonadati</taxon>
        <taxon>Pseudomonadota</taxon>
        <taxon>Alphaproteobacteria</taxon>
        <taxon>Hyphomicrobiales</taxon>
        <taxon>Phyllobacteriaceae</taxon>
        <taxon>Nitratireductor</taxon>
    </lineage>
</organism>
<evidence type="ECO:0008006" key="3">
    <source>
        <dbReference type="Google" id="ProtNLM"/>
    </source>
</evidence>